<dbReference type="PANTHER" id="PTHR45953">
    <property type="entry name" value="IDURONATE 2-SULFATASE"/>
    <property type="match status" value="1"/>
</dbReference>
<dbReference type="Gene3D" id="3.40.720.10">
    <property type="entry name" value="Alkaline Phosphatase, subunit A"/>
    <property type="match status" value="1"/>
</dbReference>
<dbReference type="EMBL" id="UINC01008241">
    <property type="protein sequence ID" value="SVA37127.1"/>
    <property type="molecule type" value="Genomic_DNA"/>
</dbReference>
<dbReference type="GO" id="GO:0046872">
    <property type="term" value="F:metal ion binding"/>
    <property type="evidence" value="ECO:0007669"/>
    <property type="project" value="UniProtKB-KW"/>
</dbReference>
<dbReference type="InterPro" id="IPR017850">
    <property type="entry name" value="Alkaline_phosphatase_core_sf"/>
</dbReference>
<evidence type="ECO:0000256" key="2">
    <source>
        <dbReference type="ARBA" id="ARBA00022801"/>
    </source>
</evidence>
<reference evidence="4" key="1">
    <citation type="submission" date="2018-05" db="EMBL/GenBank/DDBJ databases">
        <authorList>
            <person name="Lanie J.A."/>
            <person name="Ng W.-L."/>
            <person name="Kazmierczak K.M."/>
            <person name="Andrzejewski T.M."/>
            <person name="Davidsen T.M."/>
            <person name="Wayne K.J."/>
            <person name="Tettelin H."/>
            <person name="Glass J.I."/>
            <person name="Rusch D."/>
            <person name="Podicherti R."/>
            <person name="Tsui H.-C.T."/>
            <person name="Winkler M.E."/>
        </authorList>
    </citation>
    <scope>NUCLEOTIDE SEQUENCE</scope>
</reference>
<keyword evidence="1" id="KW-0479">Metal-binding</keyword>
<name>A0A381VBS5_9ZZZZ</name>
<protein>
    <recommendedName>
        <fullName evidence="3">Sulfatase N-terminal domain-containing protein</fullName>
    </recommendedName>
</protein>
<evidence type="ECO:0000259" key="3">
    <source>
        <dbReference type="Pfam" id="PF00884"/>
    </source>
</evidence>
<dbReference type="CDD" id="cd16028">
    <property type="entry name" value="PMH"/>
    <property type="match status" value="1"/>
</dbReference>
<evidence type="ECO:0000256" key="1">
    <source>
        <dbReference type="ARBA" id="ARBA00022723"/>
    </source>
</evidence>
<dbReference type="SUPFAM" id="SSF53649">
    <property type="entry name" value="Alkaline phosphatase-like"/>
    <property type="match status" value="1"/>
</dbReference>
<dbReference type="AlphaFoldDB" id="A0A381VBS5"/>
<gene>
    <name evidence="4" type="ORF">METZ01_LOCUS89981</name>
</gene>
<dbReference type="InterPro" id="IPR000917">
    <property type="entry name" value="Sulfatase_N"/>
</dbReference>
<accession>A0A381VBS5</accession>
<organism evidence="4">
    <name type="scientific">marine metagenome</name>
    <dbReference type="NCBI Taxonomy" id="408172"/>
    <lineage>
        <taxon>unclassified sequences</taxon>
        <taxon>metagenomes</taxon>
        <taxon>ecological metagenomes</taxon>
    </lineage>
</organism>
<keyword evidence="2" id="KW-0378">Hydrolase</keyword>
<dbReference type="GO" id="GO:0005737">
    <property type="term" value="C:cytoplasm"/>
    <property type="evidence" value="ECO:0007669"/>
    <property type="project" value="TreeGrafter"/>
</dbReference>
<feature type="domain" description="Sulfatase N-terminal" evidence="3">
    <location>
        <begin position="5"/>
        <end position="370"/>
    </location>
</feature>
<dbReference type="Pfam" id="PF00884">
    <property type="entry name" value="Sulfatase"/>
    <property type="match status" value="1"/>
</dbReference>
<dbReference type="GO" id="GO:0008484">
    <property type="term" value="F:sulfuric ester hydrolase activity"/>
    <property type="evidence" value="ECO:0007669"/>
    <property type="project" value="TreeGrafter"/>
</dbReference>
<dbReference type="PANTHER" id="PTHR45953:SF1">
    <property type="entry name" value="IDURONATE 2-SULFATASE"/>
    <property type="match status" value="1"/>
</dbReference>
<evidence type="ECO:0000313" key="4">
    <source>
        <dbReference type="EMBL" id="SVA37127.1"/>
    </source>
</evidence>
<proteinExistence type="predicted"/>
<sequence>MKKSVLFICADQWRWDCFGFMGHKCAHTPNIDKLVSRSTAFRKHFTGIVPCGPARTTLLTGLYPFIHRSVNNGTPLDKRFTNVAKEARKIGYDPKLYGYTDTSWDPRYLDGKDEKLFTYESPMEGFDPVCHLPESNPIPWAMYLKEKGFDVSSPHDLYERDKPIKGQGFIHKPFDIPTEHSDTSFLAKRAIEDIKKMASPFFLHISFLRPHPPLFVSQPWHSLINPDNIDLPVVNKTYEELAKNHPFLKEIIRRYTLEKYFSEIRFSDLTDQDIKNIISVYLGMCAEVDFNIGKILTALEESGQADNTMIIFTSDHGEMLGEQRLWGKLGWWDSSYRIPLIVHVPGQNPKMIEEMTESVDVSPTILDWLGTEIPTNWNGRSLLPIVGNKKPNLEPRDFVVFEFDFRENHYSSFVENKQLAPEECSLSVIRTQKWKYVHFPSLPPMLFDLKNDPFEQINLANQDQYMNIQNDLLSKLLSHRIRHSERQLSNIKLSSNGVLTATGPVDRKIHKSR</sequence>